<accession>A0A8S5MF94</accession>
<organism evidence="1">
    <name type="scientific">virus sp. ctK6s94</name>
    <dbReference type="NCBI Taxonomy" id="2826798"/>
    <lineage>
        <taxon>Viruses</taxon>
    </lineage>
</organism>
<dbReference type="EMBL" id="BK014891">
    <property type="protein sequence ID" value="DAD80926.1"/>
    <property type="molecule type" value="Genomic_DNA"/>
</dbReference>
<protein>
    <submittedName>
        <fullName evidence="1">Uncharacterized protein</fullName>
    </submittedName>
</protein>
<reference evidence="1" key="1">
    <citation type="journal article" date="2021" name="Proc. Natl. Acad. Sci. U.S.A.">
        <title>A Catalog of Tens of Thousands of Viruses from Human Metagenomes Reveals Hidden Associations with Chronic Diseases.</title>
        <authorList>
            <person name="Tisza M.J."/>
            <person name="Buck C.B."/>
        </authorList>
    </citation>
    <scope>NUCLEOTIDE SEQUENCE</scope>
    <source>
        <strain evidence="1">CtK6s94</strain>
    </source>
</reference>
<sequence length="81" mass="9497">MIMVQVFPLYQPHHFLHFPNAKAVRKDRLFPLYKAIKTERGTLTPMICTKRNTGRNFGIVDDHRTQDLQMLCRLTDARRAG</sequence>
<proteinExistence type="predicted"/>
<name>A0A8S5MF94_9VIRU</name>
<evidence type="ECO:0000313" key="1">
    <source>
        <dbReference type="EMBL" id="DAD80926.1"/>
    </source>
</evidence>